<dbReference type="Pfam" id="PF04468">
    <property type="entry name" value="PSP1"/>
    <property type="match status" value="1"/>
</dbReference>
<evidence type="ECO:0000313" key="3">
    <source>
        <dbReference type="Proteomes" id="UP000277457"/>
    </source>
</evidence>
<proteinExistence type="predicted"/>
<dbReference type="Proteomes" id="UP000277457">
    <property type="component" value="Unassembled WGS sequence"/>
</dbReference>
<reference evidence="2 3" key="1">
    <citation type="submission" date="2018-06" db="EMBL/GenBank/DDBJ databases">
        <title>Extensive metabolic versatility and redundancy in microbially diverse, dynamic hydrothermal sediments.</title>
        <authorList>
            <person name="Dombrowski N."/>
            <person name="Teske A."/>
            <person name="Baker B.J."/>
        </authorList>
    </citation>
    <scope>NUCLEOTIDE SEQUENCE [LARGE SCALE GENOMIC DNA]</scope>
    <source>
        <strain evidence="2">B7_G13</strain>
    </source>
</reference>
<name>A0A662D181_UNCAE</name>
<dbReference type="InterPro" id="IPR047767">
    <property type="entry name" value="PSP1-like"/>
</dbReference>
<evidence type="ECO:0000259" key="1">
    <source>
        <dbReference type="PROSITE" id="PS51411"/>
    </source>
</evidence>
<feature type="domain" description="PSP1 C-terminal" evidence="1">
    <location>
        <begin position="58"/>
        <end position="143"/>
    </location>
</feature>
<dbReference type="AlphaFoldDB" id="A0A662D181"/>
<evidence type="ECO:0000313" key="2">
    <source>
        <dbReference type="EMBL" id="RLE08286.1"/>
    </source>
</evidence>
<dbReference type="GO" id="GO:0005737">
    <property type="term" value="C:cytoplasm"/>
    <property type="evidence" value="ECO:0007669"/>
    <property type="project" value="TreeGrafter"/>
</dbReference>
<protein>
    <submittedName>
        <fullName evidence="2">Stage 0 sporulation protein</fullName>
    </submittedName>
</protein>
<dbReference type="PANTHER" id="PTHR43830">
    <property type="entry name" value="PROTEIN PSP1"/>
    <property type="match status" value="1"/>
</dbReference>
<organism evidence="2 3">
    <name type="scientific">Aerophobetes bacterium</name>
    <dbReference type="NCBI Taxonomy" id="2030807"/>
    <lineage>
        <taxon>Bacteria</taxon>
        <taxon>Candidatus Aerophobota</taxon>
    </lineage>
</organism>
<dbReference type="InterPro" id="IPR007557">
    <property type="entry name" value="PSP1_C"/>
</dbReference>
<dbReference type="EMBL" id="QMPY01000034">
    <property type="protein sequence ID" value="RLE08286.1"/>
    <property type="molecule type" value="Genomic_DNA"/>
</dbReference>
<gene>
    <name evidence="2" type="ORF">DRZ78_01360</name>
</gene>
<comment type="caution">
    <text evidence="2">The sequence shown here is derived from an EMBL/GenBank/DDBJ whole genome shotgun (WGS) entry which is preliminary data.</text>
</comment>
<dbReference type="PROSITE" id="PS51411">
    <property type="entry name" value="PSP1_C"/>
    <property type="match status" value="1"/>
</dbReference>
<dbReference type="PANTHER" id="PTHR43830:SF3">
    <property type="entry name" value="PROTEIN PSP1"/>
    <property type="match status" value="1"/>
</dbReference>
<sequence length="268" mass="30917">MFLIGVERCGDRKITYLLSEETNLKIGDLCLFKIKDKIEIGRVKYVFLAEKEDAPLHTQYIKKVDFEEEKRFKRRRKIEKRAYEVALNKIAFHKLPMKLVATRYPLGSDQLIFYYTAKERVDFRALVKDLAAIFKMRIQMQQIGVRDESQILGGCGICGRPICCASFLRSEMKEKLNSVSLRTARLQNLPLTSSKISGICGRLRCCLNFESTTYNSLKEKLPSVGEIIEYQGEKAKVVKQNVLKETITIEMKDGIRRTLTKAKISEQK</sequence>
<dbReference type="NCBIfam" id="NF041131">
    <property type="entry name" value="RicT_YaaT_fam"/>
    <property type="match status" value="1"/>
</dbReference>
<accession>A0A662D181</accession>